<sequence>MTIDSRRKLLADVLRPFDVGQQLIRIGAFGDGGYLLPNDLIGIEACFSPGVSKQSSFELDLAKWGIPSIMADASVDGPAEVIPGATFSKQYLGAQSKGDVISLEDWMKQNAPETGDLMLQMDIEAAEYPVFETLPAVCLDRFRIIVIELHRIPSILTKPRFFEKAKPLYDAIGAKFTCVHLHTNNASGSMSVDGVEFPRVVEATFLRNDRIKTRRPISTLPHPLDVPHHSGRAEIDIPAEWLYEPG</sequence>
<dbReference type="OrthoDB" id="6310850at2"/>
<reference evidence="2" key="1">
    <citation type="submission" date="2016-10" db="EMBL/GenBank/DDBJ databases">
        <authorList>
            <person name="Varghese N."/>
            <person name="Submissions S."/>
        </authorList>
    </citation>
    <scope>NUCLEOTIDE SEQUENCE [LARGE SCALE GENOMIC DNA]</scope>
    <source>
        <strain evidence="2">DSM 27839</strain>
    </source>
</reference>
<evidence type="ECO:0008006" key="3">
    <source>
        <dbReference type="Google" id="ProtNLM"/>
    </source>
</evidence>
<evidence type="ECO:0000313" key="2">
    <source>
        <dbReference type="Proteomes" id="UP000183400"/>
    </source>
</evidence>
<gene>
    <name evidence="1" type="ORF">SAMN05444358_107131</name>
</gene>
<dbReference type="Proteomes" id="UP000183400">
    <property type="component" value="Unassembled WGS sequence"/>
</dbReference>
<organism evidence="1 2">
    <name type="scientific">Ruegeria halocynthiae</name>
    <dbReference type="NCBI Taxonomy" id="985054"/>
    <lineage>
        <taxon>Bacteria</taxon>
        <taxon>Pseudomonadati</taxon>
        <taxon>Pseudomonadota</taxon>
        <taxon>Alphaproteobacteria</taxon>
        <taxon>Rhodobacterales</taxon>
        <taxon>Roseobacteraceae</taxon>
        <taxon>Ruegeria</taxon>
    </lineage>
</organism>
<dbReference type="STRING" id="985054.SAMN05444358_107131"/>
<proteinExistence type="predicted"/>
<evidence type="ECO:0000313" key="1">
    <source>
        <dbReference type="EMBL" id="SDX57535.1"/>
    </source>
</evidence>
<dbReference type="EMBL" id="FNNP01000007">
    <property type="protein sequence ID" value="SDX57535.1"/>
    <property type="molecule type" value="Genomic_DNA"/>
</dbReference>
<accession>A0A1H3CTU2</accession>
<dbReference type="RefSeq" id="WP_074737956.1">
    <property type="nucleotide sequence ID" value="NZ_FNNP01000007.1"/>
</dbReference>
<protein>
    <recommendedName>
        <fullName evidence="3">Methyltransferase FkbM domain-containing protein</fullName>
    </recommendedName>
</protein>
<dbReference type="AlphaFoldDB" id="A0A1H3CTU2"/>
<name>A0A1H3CTU2_9RHOB</name>
<keyword evidence="2" id="KW-1185">Reference proteome</keyword>